<evidence type="ECO:0000256" key="2">
    <source>
        <dbReference type="ARBA" id="ARBA00009320"/>
    </source>
</evidence>
<dbReference type="InterPro" id="IPR043131">
    <property type="entry name" value="BCAT-like_N"/>
</dbReference>
<evidence type="ECO:0000256" key="7">
    <source>
        <dbReference type="ARBA" id="ARBA00023304"/>
    </source>
</evidence>
<dbReference type="FunFam" id="3.30.470.10:FF:000002">
    <property type="entry name" value="Branched-chain-amino-acid aminotransferase"/>
    <property type="match status" value="1"/>
</dbReference>
<dbReference type="InterPro" id="IPR005786">
    <property type="entry name" value="B_amino_transII"/>
</dbReference>
<dbReference type="EC" id="2.6.1.42" evidence="11"/>
<dbReference type="GO" id="GO:0005739">
    <property type="term" value="C:mitochondrion"/>
    <property type="evidence" value="ECO:0007669"/>
    <property type="project" value="TreeGrafter"/>
</dbReference>
<dbReference type="InterPro" id="IPR033939">
    <property type="entry name" value="BCAT_family"/>
</dbReference>
<sequence length="414" mass="46308">MNTVAPLLQTTARRLIQSGSRCLGSEASQPKEAPTGDPFQTFYHRDLIVTPAGPTVRRPKPKHGDTLKFGHNYADHMVDVNWDDKKGWHRPELKPLQPFMIHPGAKVLHYAIELFEGMKAYRGVDNRIRLFRPEMNMQRMKMTAKRSALPDFDAEELIQIMSEQIQLDADWVPASSTSSLYLRPTLIGTDPTLGVGEAHMAKLFVLSGPVGAYYATGFQPVSLLADAKYCRAYSGGVGGYKMGCNYAPTIWVGQMAAAKGCQQVLWLHGDDETLTEVGTMNIFVYWINENGEEELVTPPLTSGLILPGVTRDSIIDLGRKWGEFAVNERKITMSQVRKALDEGRLLEMFGAGTACVVSPVDRILHKNQKTNTLDELHIPTMRHNPSVMQRFYDVLTDIQYGRSDLMPGWTRIVA</sequence>
<dbReference type="WBParaSite" id="MBELARI_LOCUS17485">
    <property type="protein sequence ID" value="MBELARI_LOCUS17485"/>
    <property type="gene ID" value="MBELARI_LOCUS17485"/>
</dbReference>
<keyword evidence="5 11" id="KW-0808">Transferase</keyword>
<dbReference type="Pfam" id="PF01063">
    <property type="entry name" value="Aminotran_4"/>
    <property type="match status" value="1"/>
</dbReference>
<dbReference type="PROSITE" id="PS00770">
    <property type="entry name" value="AA_TRANSFER_CLASS_4"/>
    <property type="match status" value="1"/>
</dbReference>
<dbReference type="InterPro" id="IPR001544">
    <property type="entry name" value="Aminotrans_IV"/>
</dbReference>
<keyword evidence="6 10" id="KW-0663">Pyridoxal phosphate</keyword>
<comment type="catalytic activity">
    <reaction evidence="11">
        <text>L-isoleucine + 2-oxoglutarate = (S)-3-methyl-2-oxopentanoate + L-glutamate</text>
        <dbReference type="Rhea" id="RHEA:24801"/>
        <dbReference type="ChEBI" id="CHEBI:16810"/>
        <dbReference type="ChEBI" id="CHEBI:29985"/>
        <dbReference type="ChEBI" id="CHEBI:35146"/>
        <dbReference type="ChEBI" id="CHEBI:58045"/>
        <dbReference type="EC" id="2.6.1.42"/>
    </reaction>
</comment>
<dbReference type="GO" id="GO:0009098">
    <property type="term" value="P:L-leucine biosynthetic process"/>
    <property type="evidence" value="ECO:0007669"/>
    <property type="project" value="TreeGrafter"/>
</dbReference>
<evidence type="ECO:0000313" key="12">
    <source>
        <dbReference type="Proteomes" id="UP000887575"/>
    </source>
</evidence>
<comment type="similarity">
    <text evidence="2 9">Belongs to the class-IV pyridoxal-phosphate-dependent aminotransferase family.</text>
</comment>
<comment type="catalytic activity">
    <reaction evidence="11">
        <text>L-valine + 2-oxoglutarate = 3-methyl-2-oxobutanoate + L-glutamate</text>
        <dbReference type="Rhea" id="RHEA:24813"/>
        <dbReference type="ChEBI" id="CHEBI:11851"/>
        <dbReference type="ChEBI" id="CHEBI:16810"/>
        <dbReference type="ChEBI" id="CHEBI:29985"/>
        <dbReference type="ChEBI" id="CHEBI:57762"/>
        <dbReference type="EC" id="2.6.1.42"/>
    </reaction>
</comment>
<dbReference type="InterPro" id="IPR018300">
    <property type="entry name" value="Aminotrans_IV_CS"/>
</dbReference>
<protein>
    <recommendedName>
        <fullName evidence="11">Branched-chain-amino-acid aminotransferase</fullName>
        <ecNumber evidence="11">2.6.1.42</ecNumber>
    </recommendedName>
</protein>
<dbReference type="PIRSF" id="PIRSF006468">
    <property type="entry name" value="BCAT1"/>
    <property type="match status" value="1"/>
</dbReference>
<dbReference type="NCBIfam" id="TIGR01123">
    <property type="entry name" value="ilvE_II"/>
    <property type="match status" value="1"/>
</dbReference>
<evidence type="ECO:0000256" key="6">
    <source>
        <dbReference type="ARBA" id="ARBA00022898"/>
    </source>
</evidence>
<dbReference type="FunFam" id="3.20.10.10:FF:000007">
    <property type="entry name" value="Branched-chain-amino-acid aminotransferase, mitochondrial"/>
    <property type="match status" value="1"/>
</dbReference>
<evidence type="ECO:0000256" key="5">
    <source>
        <dbReference type="ARBA" id="ARBA00022679"/>
    </source>
</evidence>
<keyword evidence="12" id="KW-1185">Reference proteome</keyword>
<reference evidence="13" key="1">
    <citation type="submission" date="2024-02" db="UniProtKB">
        <authorList>
            <consortium name="WormBaseParasite"/>
        </authorList>
    </citation>
    <scope>IDENTIFICATION</scope>
</reference>
<evidence type="ECO:0000256" key="9">
    <source>
        <dbReference type="RuleBase" id="RU004106"/>
    </source>
</evidence>
<dbReference type="GO" id="GO:0004084">
    <property type="term" value="F:branched-chain-amino-acid transaminase activity"/>
    <property type="evidence" value="ECO:0007669"/>
    <property type="project" value="UniProtKB-EC"/>
</dbReference>
<dbReference type="InterPro" id="IPR036038">
    <property type="entry name" value="Aminotransferase-like"/>
</dbReference>
<evidence type="ECO:0000256" key="10">
    <source>
        <dbReference type="RuleBase" id="RU004516"/>
    </source>
</evidence>
<dbReference type="InterPro" id="IPR043132">
    <property type="entry name" value="BCAT-like_C"/>
</dbReference>
<dbReference type="NCBIfam" id="NF009897">
    <property type="entry name" value="PRK13357.1"/>
    <property type="match status" value="1"/>
</dbReference>
<dbReference type="AlphaFoldDB" id="A0AAF3ETK7"/>
<proteinExistence type="inferred from homology"/>
<organism evidence="12 13">
    <name type="scientific">Mesorhabditis belari</name>
    <dbReference type="NCBI Taxonomy" id="2138241"/>
    <lineage>
        <taxon>Eukaryota</taxon>
        <taxon>Metazoa</taxon>
        <taxon>Ecdysozoa</taxon>
        <taxon>Nematoda</taxon>
        <taxon>Chromadorea</taxon>
        <taxon>Rhabditida</taxon>
        <taxon>Rhabditina</taxon>
        <taxon>Rhabditomorpha</taxon>
        <taxon>Rhabditoidea</taxon>
        <taxon>Rhabditidae</taxon>
        <taxon>Mesorhabditinae</taxon>
        <taxon>Mesorhabditis</taxon>
    </lineage>
</organism>
<accession>A0AAF3ETK7</accession>
<keyword evidence="3 11" id="KW-0032">Aminotransferase</keyword>
<feature type="modified residue" description="N6-(pyridoxal phosphate)lysine" evidence="8">
    <location>
        <position position="241"/>
    </location>
</feature>
<dbReference type="CDD" id="cd01557">
    <property type="entry name" value="BCAT_beta_family"/>
    <property type="match status" value="1"/>
</dbReference>
<keyword evidence="4 11" id="KW-0028">Amino-acid biosynthesis</keyword>
<dbReference type="Gene3D" id="3.20.10.10">
    <property type="entry name" value="D-amino Acid Aminotransferase, subunit A, domain 2"/>
    <property type="match status" value="1"/>
</dbReference>
<dbReference type="PANTHER" id="PTHR11825">
    <property type="entry name" value="SUBGROUP IIII AMINOTRANSFERASE"/>
    <property type="match status" value="1"/>
</dbReference>
<evidence type="ECO:0000256" key="3">
    <source>
        <dbReference type="ARBA" id="ARBA00022576"/>
    </source>
</evidence>
<comment type="catalytic activity">
    <reaction evidence="11">
        <text>L-leucine + 2-oxoglutarate = 4-methyl-2-oxopentanoate + L-glutamate</text>
        <dbReference type="Rhea" id="RHEA:18321"/>
        <dbReference type="ChEBI" id="CHEBI:16810"/>
        <dbReference type="ChEBI" id="CHEBI:17865"/>
        <dbReference type="ChEBI" id="CHEBI:29985"/>
        <dbReference type="ChEBI" id="CHEBI:57427"/>
        <dbReference type="EC" id="2.6.1.42"/>
    </reaction>
</comment>
<evidence type="ECO:0000313" key="13">
    <source>
        <dbReference type="WBParaSite" id="MBELARI_LOCUS17485"/>
    </source>
</evidence>
<dbReference type="SUPFAM" id="SSF56752">
    <property type="entry name" value="D-aminoacid aminotransferase-like PLP-dependent enzymes"/>
    <property type="match status" value="1"/>
</dbReference>
<evidence type="ECO:0000256" key="1">
    <source>
        <dbReference type="ARBA" id="ARBA00001933"/>
    </source>
</evidence>
<name>A0AAF3ETK7_9BILA</name>
<keyword evidence="7 11" id="KW-0100">Branched-chain amino acid biosynthesis</keyword>
<evidence type="ECO:0000256" key="8">
    <source>
        <dbReference type="PIRSR" id="PIRSR006468-1"/>
    </source>
</evidence>
<evidence type="ECO:0000256" key="11">
    <source>
        <dbReference type="RuleBase" id="RU004517"/>
    </source>
</evidence>
<dbReference type="Proteomes" id="UP000887575">
    <property type="component" value="Unassembled WGS sequence"/>
</dbReference>
<comment type="cofactor">
    <cofactor evidence="1 10">
        <name>pyridoxal 5'-phosphate</name>
        <dbReference type="ChEBI" id="CHEBI:597326"/>
    </cofactor>
</comment>
<dbReference type="GO" id="GO:0009099">
    <property type="term" value="P:L-valine biosynthetic process"/>
    <property type="evidence" value="ECO:0007669"/>
    <property type="project" value="TreeGrafter"/>
</dbReference>
<dbReference type="Gene3D" id="3.30.470.10">
    <property type="match status" value="1"/>
</dbReference>
<evidence type="ECO:0000256" key="4">
    <source>
        <dbReference type="ARBA" id="ARBA00022605"/>
    </source>
</evidence>
<dbReference type="PANTHER" id="PTHR11825:SF44">
    <property type="entry name" value="BRANCHED-CHAIN-AMINO-ACID AMINOTRANSFERASE"/>
    <property type="match status" value="1"/>
</dbReference>